<reference evidence="3 4" key="2">
    <citation type="journal article" date="2021" name="J. Hered.">
        <title>Feather Gene Expression Elucidates the Developmental Basis of Plumage Iridescence in African Starlings.</title>
        <authorList>
            <person name="Rubenstein D.R."/>
            <person name="Corvelo A."/>
            <person name="MacManes M.D."/>
            <person name="Maia R."/>
            <person name="Narzisi G."/>
            <person name="Rousaki A."/>
            <person name="Vandenabeele P."/>
            <person name="Shawkey M.D."/>
            <person name="Solomon J."/>
        </authorList>
    </citation>
    <scope>NUCLEOTIDE SEQUENCE [LARGE SCALE GENOMIC DNA]</scope>
    <source>
        <strain evidence="3">SS15</strain>
    </source>
</reference>
<dbReference type="PROSITE" id="PS50835">
    <property type="entry name" value="IG_LIKE"/>
    <property type="match status" value="1"/>
</dbReference>
<dbReference type="PANTHER" id="PTHR47633">
    <property type="entry name" value="IMMUNOGLOBULIN"/>
    <property type="match status" value="1"/>
</dbReference>
<feature type="non-terminal residue" evidence="2">
    <location>
        <position position="287"/>
    </location>
</feature>
<dbReference type="Gene3D" id="2.60.40.10">
    <property type="entry name" value="Immunoglobulins"/>
    <property type="match status" value="2"/>
</dbReference>
<reference evidence="3" key="3">
    <citation type="submission" date="2022-01" db="EMBL/GenBank/DDBJ databases">
        <authorList>
            <person name="Rubenstein D.R."/>
        </authorList>
    </citation>
    <scope>NUCLEOTIDE SEQUENCE</scope>
    <source>
        <strain evidence="3">SS15</strain>
        <tissue evidence="3">Liver</tissue>
    </source>
</reference>
<evidence type="ECO:0000313" key="2">
    <source>
        <dbReference type="EMBL" id="KAG0136362.1"/>
    </source>
</evidence>
<proteinExistence type="predicted"/>
<comment type="caution">
    <text evidence="2">The sequence shown here is derived from an EMBL/GenBank/DDBJ whole genome shotgun (WGS) entry which is preliminary data.</text>
</comment>
<dbReference type="SUPFAM" id="SSF48726">
    <property type="entry name" value="Immunoglobulin"/>
    <property type="match status" value="2"/>
</dbReference>
<organism evidence="2">
    <name type="scientific">Lamprotornis superbus</name>
    <dbReference type="NCBI Taxonomy" id="245042"/>
    <lineage>
        <taxon>Eukaryota</taxon>
        <taxon>Metazoa</taxon>
        <taxon>Chordata</taxon>
        <taxon>Craniata</taxon>
        <taxon>Vertebrata</taxon>
        <taxon>Euteleostomi</taxon>
        <taxon>Archelosauria</taxon>
        <taxon>Archosauria</taxon>
        <taxon>Dinosauria</taxon>
        <taxon>Saurischia</taxon>
        <taxon>Theropoda</taxon>
        <taxon>Coelurosauria</taxon>
        <taxon>Aves</taxon>
        <taxon>Neognathae</taxon>
        <taxon>Neoaves</taxon>
        <taxon>Telluraves</taxon>
        <taxon>Australaves</taxon>
        <taxon>Passeriformes</taxon>
        <taxon>Sturnidae</taxon>
        <taxon>Lamprotornis</taxon>
    </lineage>
</organism>
<dbReference type="EMBL" id="JADDUC020000006">
    <property type="protein sequence ID" value="KAI1238390.1"/>
    <property type="molecule type" value="Genomic_DNA"/>
</dbReference>
<keyword evidence="4" id="KW-1185">Reference proteome</keyword>
<protein>
    <recommendedName>
        <fullName evidence="1">Ig-like domain-containing protein</fullName>
    </recommendedName>
</protein>
<evidence type="ECO:0000313" key="3">
    <source>
        <dbReference type="EMBL" id="KAI1238390.1"/>
    </source>
</evidence>
<dbReference type="InterPro" id="IPR013098">
    <property type="entry name" value="Ig_I-set"/>
</dbReference>
<dbReference type="InterPro" id="IPR007110">
    <property type="entry name" value="Ig-like_dom"/>
</dbReference>
<name>A0A835P5W1_9PASS</name>
<dbReference type="AlphaFoldDB" id="A0A835P5W1"/>
<dbReference type="PANTHER" id="PTHR47633:SF10">
    <property type="entry name" value="PALLADIN, CYTOSKELETAL ASSOCIATED PROTEIN"/>
    <property type="match status" value="1"/>
</dbReference>
<reference evidence="2" key="1">
    <citation type="submission" date="2020-10" db="EMBL/GenBank/DDBJ databases">
        <title>Feather gene expression reveals the developmental basis of iridescence in African starlings.</title>
        <authorList>
            <person name="Rubenstein D.R."/>
        </authorList>
    </citation>
    <scope>NUCLEOTIDE SEQUENCE</scope>
    <source>
        <strain evidence="2">SS15</strain>
        <tissue evidence="2">Liver</tissue>
    </source>
</reference>
<dbReference type="GO" id="GO:0004672">
    <property type="term" value="F:protein kinase activity"/>
    <property type="evidence" value="ECO:0007669"/>
    <property type="project" value="TreeGrafter"/>
</dbReference>
<dbReference type="Proteomes" id="UP000618051">
    <property type="component" value="Unassembled WGS sequence"/>
</dbReference>
<dbReference type="Pfam" id="PF07679">
    <property type="entry name" value="I-set"/>
    <property type="match status" value="2"/>
</dbReference>
<evidence type="ECO:0000313" key="4">
    <source>
        <dbReference type="Proteomes" id="UP000618051"/>
    </source>
</evidence>
<dbReference type="OrthoDB" id="6612025at2759"/>
<feature type="domain" description="Ig-like" evidence="1">
    <location>
        <begin position="230"/>
        <end position="287"/>
    </location>
</feature>
<dbReference type="InterPro" id="IPR036179">
    <property type="entry name" value="Ig-like_dom_sf"/>
</dbReference>
<dbReference type="EMBL" id="JADDUC010000002">
    <property type="protein sequence ID" value="KAG0136362.1"/>
    <property type="molecule type" value="Genomic_DNA"/>
</dbReference>
<dbReference type="InterPro" id="IPR013783">
    <property type="entry name" value="Ig-like_fold"/>
</dbReference>
<sequence>PHLLHALQAHANTLTYSAATARAALGLQPEDLNSASSLPAGFVLWTQPERGRTSSLPVVAEFRAAKLRAGASQEIKDPETISSQPLCGGGVPLCHNGKELQNSPDIQIHSETGGLHSLIIVEAFEDDTGRYTCLASNSFGSDSTSAEIFIEGASSTDSESESLIFKLKSGAMPQAQKKSTSVSLTIGSSTPKSGVTTAVIQPISVPSQQIQSPTSYLHHLDGSKPIYSAPIFTKELQNATASEGQVVVLECRVRGPPPIHVKWFRQGIEIQDSPDFRILQKSKAMSC</sequence>
<gene>
    <name evidence="2" type="ORF">IHE44_000389</name>
    <name evidence="3" type="ORF">IHE44_0013116</name>
</gene>
<accession>A0A835P5W1</accession>
<evidence type="ECO:0000259" key="1">
    <source>
        <dbReference type="PROSITE" id="PS50835"/>
    </source>
</evidence>